<organism evidence="2">
    <name type="scientific">Caldilinea aerophila</name>
    <dbReference type="NCBI Taxonomy" id="133453"/>
    <lineage>
        <taxon>Bacteria</taxon>
        <taxon>Bacillati</taxon>
        <taxon>Chloroflexota</taxon>
        <taxon>Caldilineae</taxon>
        <taxon>Caldilineales</taxon>
        <taxon>Caldilineaceae</taxon>
        <taxon>Caldilinea</taxon>
    </lineage>
</organism>
<evidence type="ECO:0000256" key="1">
    <source>
        <dbReference type="SAM" id="Phobius"/>
    </source>
</evidence>
<reference evidence="2" key="1">
    <citation type="journal article" date="2020" name="mSystems">
        <title>Genome- and Community-Level Interaction Insights into Carbon Utilization and Element Cycling Functions of Hydrothermarchaeota in Hydrothermal Sediment.</title>
        <authorList>
            <person name="Zhou Z."/>
            <person name="Liu Y."/>
            <person name="Xu W."/>
            <person name="Pan J."/>
            <person name="Luo Z.H."/>
            <person name="Li M."/>
        </authorList>
    </citation>
    <scope>NUCLEOTIDE SEQUENCE [LARGE SCALE GENOMIC DNA]</scope>
    <source>
        <strain evidence="2">SpSt-289</strain>
    </source>
</reference>
<accession>A0A7C1FQG9</accession>
<feature type="transmembrane region" description="Helical" evidence="1">
    <location>
        <begin position="229"/>
        <end position="247"/>
    </location>
</feature>
<keyword evidence="1" id="KW-0472">Membrane</keyword>
<protein>
    <submittedName>
        <fullName evidence="2">Uncharacterized protein</fullName>
    </submittedName>
</protein>
<feature type="transmembrane region" description="Helical" evidence="1">
    <location>
        <begin position="136"/>
        <end position="155"/>
    </location>
</feature>
<feature type="transmembrane region" description="Helical" evidence="1">
    <location>
        <begin position="84"/>
        <end position="103"/>
    </location>
</feature>
<sequence>MNGMSRPATWDAEPARQRAGDRRNVGNLFGDFWGDFFAMLAPGLIAAALVDWLVTRTLTRFAIFIPKTPEMIIGYQWLNGSGQVGSTMAAFLALLGVGAMVVIEWRTRQAWWLALPIVGLVIMAGLAPFLPPAIELSGYFLFAIMALVALSWRIVRMATPATVRLALLLPALAMVAATLYQAVPTLYALLHWPGPPAWGLPLFRMGEGLVVAGAVALWWALGRRADRRSWLAGCLLASLFAAAYLAAPAMTATLVVWSHGLTLSLPWPFYAMALWLYGVTIIGSWRTGQRYIVYALLLLLAAGYAPQLSSQFWFGLIALWLLTEGSSFQTEAKS</sequence>
<feature type="transmembrane region" description="Helical" evidence="1">
    <location>
        <begin position="110"/>
        <end position="130"/>
    </location>
</feature>
<dbReference type="EMBL" id="DSMG01000011">
    <property type="protein sequence ID" value="HDX30035.1"/>
    <property type="molecule type" value="Genomic_DNA"/>
</dbReference>
<feature type="transmembrane region" description="Helical" evidence="1">
    <location>
        <begin position="202"/>
        <end position="222"/>
    </location>
</feature>
<evidence type="ECO:0000313" key="2">
    <source>
        <dbReference type="EMBL" id="HDX30035.1"/>
    </source>
</evidence>
<keyword evidence="1" id="KW-1133">Transmembrane helix</keyword>
<feature type="transmembrane region" description="Helical" evidence="1">
    <location>
        <begin position="292"/>
        <end position="322"/>
    </location>
</feature>
<feature type="transmembrane region" description="Helical" evidence="1">
    <location>
        <begin position="267"/>
        <end position="285"/>
    </location>
</feature>
<dbReference type="AlphaFoldDB" id="A0A7C1FQG9"/>
<feature type="transmembrane region" description="Helical" evidence="1">
    <location>
        <begin position="167"/>
        <end position="190"/>
    </location>
</feature>
<feature type="transmembrane region" description="Helical" evidence="1">
    <location>
        <begin position="36"/>
        <end position="54"/>
    </location>
</feature>
<proteinExistence type="predicted"/>
<keyword evidence="1" id="KW-0812">Transmembrane</keyword>
<comment type="caution">
    <text evidence="2">The sequence shown here is derived from an EMBL/GenBank/DDBJ whole genome shotgun (WGS) entry which is preliminary data.</text>
</comment>
<name>A0A7C1FQG9_9CHLR</name>
<gene>
    <name evidence="2" type="ORF">ENQ20_00915</name>
</gene>